<name>A0A3B0ZWA9_9ZZZZ</name>
<protein>
    <recommendedName>
        <fullName evidence="1">Tll0287-like domain-containing protein</fullName>
    </recommendedName>
</protein>
<dbReference type="EMBL" id="UOFT01000062">
    <property type="protein sequence ID" value="VAW97875.1"/>
    <property type="molecule type" value="Genomic_DNA"/>
</dbReference>
<evidence type="ECO:0000313" key="2">
    <source>
        <dbReference type="EMBL" id="VAW97875.1"/>
    </source>
</evidence>
<proteinExistence type="predicted"/>
<dbReference type="AlphaFoldDB" id="A0A3B0ZWA9"/>
<feature type="domain" description="Tll0287-like" evidence="1">
    <location>
        <begin position="80"/>
        <end position="191"/>
    </location>
</feature>
<gene>
    <name evidence="2" type="ORF">MNBD_GAMMA23-2508</name>
</gene>
<accession>A0A3B0ZWA9</accession>
<dbReference type="InterPro" id="IPR021796">
    <property type="entry name" value="Tll0287-like_dom"/>
</dbReference>
<organism evidence="2">
    <name type="scientific">hydrothermal vent metagenome</name>
    <dbReference type="NCBI Taxonomy" id="652676"/>
    <lineage>
        <taxon>unclassified sequences</taxon>
        <taxon>metagenomes</taxon>
        <taxon>ecological metagenomes</taxon>
    </lineage>
</organism>
<dbReference type="Pfam" id="PF11845">
    <property type="entry name" value="Tll0287-like"/>
    <property type="match status" value="1"/>
</dbReference>
<sequence>MTINRIDIAAASFVVLLSIYLFAQAPVPISNEHEKKGEKIHVNILFEVVAAENNKARKLWTKQIVVNGNKSGLKFGEDWHKVNVDKGPLPALFLRKTASLLEKSPVPLSLFLGSDFPISSSNKFKGRQADFFTKMRQTGNNQFFYDDDVQRYTAMFPDKVVVKACSRCHNEHPKTPKDDWQMRDIMGATTWAYPHEYVTRDELSVVITELRKAFNKAYIAYLDKVATFKNKPNVGNKWPVDGYFLPSAKVFLSRLEATVARDTLAVLLQKADGEIGENKNAPLSAKRTVLE</sequence>
<evidence type="ECO:0000259" key="1">
    <source>
        <dbReference type="Pfam" id="PF11845"/>
    </source>
</evidence>
<reference evidence="2" key="1">
    <citation type="submission" date="2018-06" db="EMBL/GenBank/DDBJ databases">
        <authorList>
            <person name="Zhirakovskaya E."/>
        </authorList>
    </citation>
    <scope>NUCLEOTIDE SEQUENCE</scope>
</reference>